<evidence type="ECO:0000259" key="2">
    <source>
        <dbReference type="Pfam" id="PF10214"/>
    </source>
</evidence>
<protein>
    <submittedName>
        <fullName evidence="5">RNA polymerase I-specific transcription initiation factor RRN6-like protein</fullName>
    </submittedName>
</protein>
<feature type="region of interest" description="Disordered" evidence="1">
    <location>
        <begin position="922"/>
        <end position="984"/>
    </location>
</feature>
<feature type="compositionally biased region" description="Polar residues" evidence="1">
    <location>
        <begin position="932"/>
        <end position="949"/>
    </location>
</feature>
<feature type="compositionally biased region" description="Basic residues" evidence="1">
    <location>
        <begin position="971"/>
        <end position="984"/>
    </location>
</feature>
<proteinExistence type="predicted"/>
<dbReference type="Proteomes" id="UP001610335">
    <property type="component" value="Unassembled WGS sequence"/>
</dbReference>
<feature type="region of interest" description="Disordered" evidence="1">
    <location>
        <begin position="776"/>
        <end position="796"/>
    </location>
</feature>
<feature type="domain" description="RRN6 helical bundle" evidence="4">
    <location>
        <begin position="563"/>
        <end position="765"/>
    </location>
</feature>
<dbReference type="PANTHER" id="PTHR28221">
    <property type="entry name" value="RNA POLYMERASE I-SPECIFIC TRANSCRIPTION INITIATION FACTOR RRN6"/>
    <property type="match status" value="1"/>
</dbReference>
<dbReference type="Pfam" id="PF20639">
    <property type="entry name" value="Rrn6_K-rich"/>
    <property type="match status" value="1"/>
</dbReference>
<evidence type="ECO:0000313" key="6">
    <source>
        <dbReference type="Proteomes" id="UP001610335"/>
    </source>
</evidence>
<evidence type="ECO:0000259" key="4">
    <source>
        <dbReference type="Pfam" id="PF20640"/>
    </source>
</evidence>
<dbReference type="InterPro" id="IPR019350">
    <property type="entry name" value="RNA_pol_I-sp_TIF_RRN6-like"/>
</dbReference>
<organism evidence="5 6">
    <name type="scientific">Aspergillus cavernicola</name>
    <dbReference type="NCBI Taxonomy" id="176166"/>
    <lineage>
        <taxon>Eukaryota</taxon>
        <taxon>Fungi</taxon>
        <taxon>Dikarya</taxon>
        <taxon>Ascomycota</taxon>
        <taxon>Pezizomycotina</taxon>
        <taxon>Eurotiomycetes</taxon>
        <taxon>Eurotiomycetidae</taxon>
        <taxon>Eurotiales</taxon>
        <taxon>Aspergillaceae</taxon>
        <taxon>Aspergillus</taxon>
        <taxon>Aspergillus subgen. Nidulantes</taxon>
    </lineage>
</organism>
<feature type="domain" description="RRN6 K-rich C-terminal" evidence="3">
    <location>
        <begin position="864"/>
        <end position="984"/>
    </location>
</feature>
<name>A0ABR4HJ48_9EURO</name>
<comment type="caution">
    <text evidence="5">The sequence shown here is derived from an EMBL/GenBank/DDBJ whole genome shotgun (WGS) entry which is preliminary data.</text>
</comment>
<sequence>MDEITSRPLQYGHIGKATYHPDTQSWSFSRSLAHPLRISYTGVTKTAVQSPTTSIQQSSTLKKSTLSRAYPELIAGFCFTPSETLSHTITATSEACNPLISTLLDFGGAADLDIDTSGRLAVPIVAFASGECGNTISLRPITDETVVLPQDTMAQLRVPTIGNEDAVEWLTDGAPIRQICFSRASEERATFMAARSSVTAIFRPSYRRSPVSVATHRNSNGMASCHQTSRLDPNFLVEISTSHTGGFAHADVKFNPWNQNQLAIVDEDGKWGIWELRNGYTQNKDNWVAARLTSGSLPWVGIEEGQGEGFQGRHDGWLAVEWVGTEHHVIVCDRRCCMLYRMEGTRAYSYSIEIGLKRKSEWILGIRRSTCNPSHVFILTTTRLIWLDVTPNLIPIEKDSRPSLYPRLSWRHFRDSDDTTLQLSSLVVNDDFYVILFSRLNRLVQAFYCPASPEHMTGSASAPDPFILDMPPSSDCAEDPEALSDDIQFSTLVLKEIASTAIGETYGDQGLSLLKVFAIDSRLRVHESLHSRPSTCNSDEEPSRGRDVLRVKHIRLAGQQKTAVRSRGDFIVDDWDESALRSRTILDRGIGSIAPLADSQFTLDYTQIYAIANGAISLLSQDGDEPSESSFQASVEELVHKISDPDLFDRSTSLTALEILQRTPVLDDIDQNAEDLRAFVSQFVPTNSVFGDKTHLLVQPFDPFSPRMVQLVKPVEVSKLDLVAIYDRLVNNWLVDLPPGIPGRARIAKEKAIRYFVADLVLAQIISTHISAEIENTASDNRPRPVSSGGGPIASLGTTDEQFSLEPLATQGLGSQASNATSQNSSTLGDYIFPDNQAETFPTFRALSFYTTFNRTEPISRVTERMLSHWKPGVDPASYALPSEESQLAARIKASKHRPRKVSQAMKNMSLDSSMPLPVSSPVPAVRDWGSQPDNSQPPAIRLQSSQVTDDLPMTQIERGAFGGREAGRKSGLKAKKKKRAAGF</sequence>
<dbReference type="EMBL" id="JBFXLS010000112">
    <property type="protein sequence ID" value="KAL2815441.1"/>
    <property type="molecule type" value="Genomic_DNA"/>
</dbReference>
<dbReference type="PANTHER" id="PTHR28221:SF2">
    <property type="entry name" value="RNA POLYMERASE I-SPECIFIC TRANSCRIPTION INITIATION FACTOR RRN6"/>
    <property type="match status" value="1"/>
</dbReference>
<evidence type="ECO:0000259" key="3">
    <source>
        <dbReference type="Pfam" id="PF20639"/>
    </source>
</evidence>
<feature type="domain" description="RRN6 beta-propeller" evidence="2">
    <location>
        <begin position="97"/>
        <end position="471"/>
    </location>
</feature>
<gene>
    <name evidence="5" type="ORF">BDW59DRAFT_15971</name>
</gene>
<evidence type="ECO:0000313" key="5">
    <source>
        <dbReference type="EMBL" id="KAL2815441.1"/>
    </source>
</evidence>
<dbReference type="InterPro" id="IPR048537">
    <property type="entry name" value="RRN6_HB"/>
</dbReference>
<evidence type="ECO:0000256" key="1">
    <source>
        <dbReference type="SAM" id="MobiDB-lite"/>
    </source>
</evidence>
<reference evidence="5 6" key="1">
    <citation type="submission" date="2024-07" db="EMBL/GenBank/DDBJ databases">
        <title>Section-level genome sequencing and comparative genomics of Aspergillus sections Usti and Cavernicolus.</title>
        <authorList>
            <consortium name="Lawrence Berkeley National Laboratory"/>
            <person name="Nybo J.L."/>
            <person name="Vesth T.C."/>
            <person name="Theobald S."/>
            <person name="Frisvad J.C."/>
            <person name="Larsen T.O."/>
            <person name="Kjaerboelling I."/>
            <person name="Rothschild-Mancinelli K."/>
            <person name="Lyhne E.K."/>
            <person name="Kogle M.E."/>
            <person name="Barry K."/>
            <person name="Clum A."/>
            <person name="Na H."/>
            <person name="Ledsgaard L."/>
            <person name="Lin J."/>
            <person name="Lipzen A."/>
            <person name="Kuo A."/>
            <person name="Riley R."/>
            <person name="Mondo S."/>
            <person name="LaButti K."/>
            <person name="Haridas S."/>
            <person name="Pangalinan J."/>
            <person name="Salamov A.A."/>
            <person name="Simmons B.A."/>
            <person name="Magnuson J.K."/>
            <person name="Chen J."/>
            <person name="Drula E."/>
            <person name="Henrissat B."/>
            <person name="Wiebenga A."/>
            <person name="Lubbers R.J."/>
            <person name="Gomes A.C."/>
            <person name="Makela M.R."/>
            <person name="Stajich J."/>
            <person name="Grigoriev I.V."/>
            <person name="Mortensen U.H."/>
            <person name="De vries R.P."/>
            <person name="Baker S.E."/>
            <person name="Andersen M.R."/>
        </authorList>
    </citation>
    <scope>NUCLEOTIDE SEQUENCE [LARGE SCALE GENOMIC DNA]</scope>
    <source>
        <strain evidence="5 6">CBS 600.67</strain>
    </source>
</reference>
<keyword evidence="6" id="KW-1185">Reference proteome</keyword>
<dbReference type="Pfam" id="PF20640">
    <property type="entry name" value="Rrn6_HB"/>
    <property type="match status" value="1"/>
</dbReference>
<accession>A0ABR4HJ48</accession>
<dbReference type="InterPro" id="IPR048536">
    <property type="entry name" value="Rrn6_K-rich"/>
</dbReference>
<dbReference type="Pfam" id="PF10214">
    <property type="entry name" value="Rrn6_beta-prop"/>
    <property type="match status" value="1"/>
</dbReference>
<dbReference type="InterPro" id="IPR048535">
    <property type="entry name" value="RRN6_beta-prop"/>
</dbReference>